<dbReference type="EMBL" id="ML977556">
    <property type="protein sequence ID" value="KAF2008215.1"/>
    <property type="molecule type" value="Genomic_DNA"/>
</dbReference>
<dbReference type="OrthoDB" id="2122982at2759"/>
<evidence type="ECO:0000313" key="4">
    <source>
        <dbReference type="EMBL" id="KAF2008215.1"/>
    </source>
</evidence>
<dbReference type="Gene3D" id="3.30.40.10">
    <property type="entry name" value="Zinc/RING finger domain, C3HC4 (zinc finger)"/>
    <property type="match status" value="1"/>
</dbReference>
<keyword evidence="1" id="KW-0863">Zinc-finger</keyword>
<dbReference type="PANTHER" id="PTHR21540:SF0">
    <property type="entry name" value="PHD FAMILY PROTEIN"/>
    <property type="match status" value="1"/>
</dbReference>
<evidence type="ECO:0000259" key="3">
    <source>
        <dbReference type="PROSITE" id="PS50089"/>
    </source>
</evidence>
<dbReference type="SUPFAM" id="SSF57850">
    <property type="entry name" value="RING/U-box"/>
    <property type="match status" value="1"/>
</dbReference>
<sequence>MADINASSLQTTTEPPPDLGDLENIPHMKLAGLNGNIVQFELGGRRYTVHEDLICLTSQLYKNTLQPKRKPIEGNCAVCRNEINPNIDDLVYCRSRCGQNLHRGCLEQWHAAAPQISHGNCPYCRALWPLEQNGDRRILNFDRFNLEQWMIHIYIGWLYTRCFQYDDNSINDRAGAFFVYMIELHRIAVAFQDKEFGEVVLRAIYGHNNELPGVKAILFAWKTGAAPIVKKLLVNMSIGRYQGQGSNLEADWEYYPKEFLVMVMQHLMDLAKEPPFDLKRLLEEA</sequence>
<evidence type="ECO:0000313" key="5">
    <source>
        <dbReference type="Proteomes" id="UP000799779"/>
    </source>
</evidence>
<feature type="region of interest" description="Disordered" evidence="2">
    <location>
        <begin position="1"/>
        <end position="22"/>
    </location>
</feature>
<dbReference type="InterPro" id="IPR001841">
    <property type="entry name" value="Znf_RING"/>
</dbReference>
<dbReference type="Proteomes" id="UP000799779">
    <property type="component" value="Unassembled WGS sequence"/>
</dbReference>
<dbReference type="AlphaFoldDB" id="A0A6A5X5F2"/>
<evidence type="ECO:0000256" key="2">
    <source>
        <dbReference type="SAM" id="MobiDB-lite"/>
    </source>
</evidence>
<proteinExistence type="predicted"/>
<keyword evidence="1" id="KW-0479">Metal-binding</keyword>
<dbReference type="PROSITE" id="PS50089">
    <property type="entry name" value="ZF_RING_2"/>
    <property type="match status" value="1"/>
</dbReference>
<keyword evidence="1" id="KW-0862">Zinc</keyword>
<name>A0A6A5X5F2_9PLEO</name>
<dbReference type="PANTHER" id="PTHR21540">
    <property type="entry name" value="RING FINGER AND SWIM DOMAIN-CONTAINING PROTEIN 2"/>
    <property type="match status" value="1"/>
</dbReference>
<feature type="domain" description="RING-type" evidence="3">
    <location>
        <begin position="76"/>
        <end position="125"/>
    </location>
</feature>
<dbReference type="GO" id="GO:0061630">
    <property type="term" value="F:ubiquitin protein ligase activity"/>
    <property type="evidence" value="ECO:0007669"/>
    <property type="project" value="InterPro"/>
</dbReference>
<feature type="compositionally biased region" description="Polar residues" evidence="2">
    <location>
        <begin position="1"/>
        <end position="13"/>
    </location>
</feature>
<keyword evidence="5" id="KW-1185">Reference proteome</keyword>
<reference evidence="4" key="1">
    <citation type="journal article" date="2020" name="Stud. Mycol.">
        <title>101 Dothideomycetes genomes: a test case for predicting lifestyles and emergence of pathogens.</title>
        <authorList>
            <person name="Haridas S."/>
            <person name="Albert R."/>
            <person name="Binder M."/>
            <person name="Bloem J."/>
            <person name="Labutti K."/>
            <person name="Salamov A."/>
            <person name="Andreopoulos B."/>
            <person name="Baker S."/>
            <person name="Barry K."/>
            <person name="Bills G."/>
            <person name="Bluhm B."/>
            <person name="Cannon C."/>
            <person name="Castanera R."/>
            <person name="Culley D."/>
            <person name="Daum C."/>
            <person name="Ezra D."/>
            <person name="Gonzalez J."/>
            <person name="Henrissat B."/>
            <person name="Kuo A."/>
            <person name="Liang C."/>
            <person name="Lipzen A."/>
            <person name="Lutzoni F."/>
            <person name="Magnuson J."/>
            <person name="Mondo S."/>
            <person name="Nolan M."/>
            <person name="Ohm R."/>
            <person name="Pangilinan J."/>
            <person name="Park H.-J."/>
            <person name="Ramirez L."/>
            <person name="Alfaro M."/>
            <person name="Sun H."/>
            <person name="Tritt A."/>
            <person name="Yoshinaga Y."/>
            <person name="Zwiers L.-H."/>
            <person name="Turgeon B."/>
            <person name="Goodwin S."/>
            <person name="Spatafora J."/>
            <person name="Crous P."/>
            <person name="Grigoriev I."/>
        </authorList>
    </citation>
    <scope>NUCLEOTIDE SEQUENCE</scope>
    <source>
        <strain evidence="4">CBS 123094</strain>
    </source>
</reference>
<organism evidence="4 5">
    <name type="scientific">Amniculicola lignicola CBS 123094</name>
    <dbReference type="NCBI Taxonomy" id="1392246"/>
    <lineage>
        <taxon>Eukaryota</taxon>
        <taxon>Fungi</taxon>
        <taxon>Dikarya</taxon>
        <taxon>Ascomycota</taxon>
        <taxon>Pezizomycotina</taxon>
        <taxon>Dothideomycetes</taxon>
        <taxon>Pleosporomycetidae</taxon>
        <taxon>Pleosporales</taxon>
        <taxon>Amniculicolaceae</taxon>
        <taxon>Amniculicola</taxon>
    </lineage>
</organism>
<protein>
    <recommendedName>
        <fullName evidence="3">RING-type domain-containing protein</fullName>
    </recommendedName>
</protein>
<gene>
    <name evidence="4" type="ORF">P154DRAFT_584847</name>
</gene>
<dbReference type="InterPro" id="IPR039903">
    <property type="entry name" value="Zswim2"/>
</dbReference>
<evidence type="ECO:0000256" key="1">
    <source>
        <dbReference type="PROSITE-ProRule" id="PRU00175"/>
    </source>
</evidence>
<dbReference type="GO" id="GO:0008270">
    <property type="term" value="F:zinc ion binding"/>
    <property type="evidence" value="ECO:0007669"/>
    <property type="project" value="UniProtKB-KW"/>
</dbReference>
<accession>A0A6A5X5F2</accession>
<dbReference type="InterPro" id="IPR013083">
    <property type="entry name" value="Znf_RING/FYVE/PHD"/>
</dbReference>